<name>A0ACA9JTS2_9GLOM</name>
<organism evidence="1 2">
    <name type="scientific">Scutellospora calospora</name>
    <dbReference type="NCBI Taxonomy" id="85575"/>
    <lineage>
        <taxon>Eukaryota</taxon>
        <taxon>Fungi</taxon>
        <taxon>Fungi incertae sedis</taxon>
        <taxon>Mucoromycota</taxon>
        <taxon>Glomeromycotina</taxon>
        <taxon>Glomeromycetes</taxon>
        <taxon>Diversisporales</taxon>
        <taxon>Gigasporaceae</taxon>
        <taxon>Scutellospora</taxon>
    </lineage>
</organism>
<gene>
    <name evidence="1" type="ORF">SCALOS_LOCUS10</name>
</gene>
<evidence type="ECO:0000313" key="1">
    <source>
        <dbReference type="EMBL" id="CAG8433985.1"/>
    </source>
</evidence>
<proteinExistence type="predicted"/>
<sequence length="470" mass="54809">MVNAGDQSASTSKRCMFTDIPCEVFIDICKFVPPVDLVTLTTVCKKFRCWLLAPSNFGTEQIWSTSRMTFIPGLKAPPKGISEQCYIFLYLIELGCQFCGAGKMDPYGKLPTEAPTKIYWVFRVRCCKHCLMERTITQLFDISIDQIFENQIFREKIIHPGCLVGVPYIERASRPPIYWKSTVEAANREFVKVNEKDINNWIRNKETELENYNTIAQLCEIPEPTTWNRKTKLESVIRQLISVVPNDARRSEPQVKVELRRCPTYKKYVDASETMKLFTEHHWNKFHDTIYNEYHDRRNYAALRARQYDIFLKVHSLIQKKRYTESDPLVQYLCYCPSFMKPPFVSNNLGESWGINLDDRVLENRLIPQLAQEADIIAHKPKHPSPITTVAGVRRLKLLNRPIFRCKLCVESNADCNILDYKEVCNHLQNKHGITDKNNNNMIIVDYLETAKNHLKRNSNLICFFFPLNE</sequence>
<keyword evidence="2" id="KW-1185">Reference proteome</keyword>
<evidence type="ECO:0000313" key="2">
    <source>
        <dbReference type="Proteomes" id="UP000789860"/>
    </source>
</evidence>
<accession>A0ACA9JTS2</accession>
<dbReference type="EMBL" id="CAJVPM010000002">
    <property type="protein sequence ID" value="CAG8433985.1"/>
    <property type="molecule type" value="Genomic_DNA"/>
</dbReference>
<reference evidence="1" key="1">
    <citation type="submission" date="2021-06" db="EMBL/GenBank/DDBJ databases">
        <authorList>
            <person name="Kallberg Y."/>
            <person name="Tangrot J."/>
            <person name="Rosling A."/>
        </authorList>
    </citation>
    <scope>NUCLEOTIDE SEQUENCE</scope>
    <source>
        <strain evidence="1">AU212A</strain>
    </source>
</reference>
<protein>
    <submittedName>
        <fullName evidence="1">490_t:CDS:1</fullName>
    </submittedName>
</protein>
<comment type="caution">
    <text evidence="1">The sequence shown here is derived from an EMBL/GenBank/DDBJ whole genome shotgun (WGS) entry which is preliminary data.</text>
</comment>
<dbReference type="Proteomes" id="UP000789860">
    <property type="component" value="Unassembled WGS sequence"/>
</dbReference>